<evidence type="ECO:0000256" key="4">
    <source>
        <dbReference type="ARBA" id="ARBA00023235"/>
    </source>
</evidence>
<dbReference type="SUPFAM" id="SSF54534">
    <property type="entry name" value="FKBP-like"/>
    <property type="match status" value="1"/>
</dbReference>
<organism evidence="9 10">
    <name type="scientific">Actinoplanes teichomyceticus</name>
    <dbReference type="NCBI Taxonomy" id="1867"/>
    <lineage>
        <taxon>Bacteria</taxon>
        <taxon>Bacillati</taxon>
        <taxon>Actinomycetota</taxon>
        <taxon>Actinomycetes</taxon>
        <taxon>Micromonosporales</taxon>
        <taxon>Micromonosporaceae</taxon>
        <taxon>Actinoplanes</taxon>
    </lineage>
</organism>
<dbReference type="PROSITE" id="PS50059">
    <property type="entry name" value="FKBP_PPIASE"/>
    <property type="match status" value="1"/>
</dbReference>
<evidence type="ECO:0000256" key="1">
    <source>
        <dbReference type="ARBA" id="ARBA00000971"/>
    </source>
</evidence>
<dbReference type="EC" id="5.2.1.8" evidence="6"/>
<dbReference type="PANTHER" id="PTHR43811">
    <property type="entry name" value="FKBP-TYPE PEPTIDYL-PROLYL CIS-TRANS ISOMERASE FKPA"/>
    <property type="match status" value="1"/>
</dbReference>
<evidence type="ECO:0000256" key="5">
    <source>
        <dbReference type="PROSITE-ProRule" id="PRU00277"/>
    </source>
</evidence>
<dbReference type="Pfam" id="PF00254">
    <property type="entry name" value="FKBP_C"/>
    <property type="match status" value="1"/>
</dbReference>
<feature type="compositionally biased region" description="Low complexity" evidence="7">
    <location>
        <begin position="43"/>
        <end position="75"/>
    </location>
</feature>
<sequence length="193" mass="19903">MSDQSRRRSQAIMGGLAGVLVFVVLAIVFFVVRSGGDDEKQPAATGTATTQEAATPSPAGSTSAAAQPDAGAPAGSLSPELSKEPDVQPGTGGPLTKLVVTELVKGTGPVVKAGQTVTFNYKLIPYKGGEVVDSSWSRGQPFTSPIGVGQLIQGWDQGIPGQRVGSRLQLDVPAALAYKEEDLRFVVDILAAQ</sequence>
<dbReference type="AlphaFoldDB" id="A0A561VJ54"/>
<evidence type="ECO:0000313" key="9">
    <source>
        <dbReference type="EMBL" id="TWG11665.1"/>
    </source>
</evidence>
<comment type="similarity">
    <text evidence="2 6">Belongs to the FKBP-type PPIase family.</text>
</comment>
<comment type="caution">
    <text evidence="9">The sequence shown here is derived from an EMBL/GenBank/DDBJ whole genome shotgun (WGS) entry which is preliminary data.</text>
</comment>
<protein>
    <recommendedName>
        <fullName evidence="6">Peptidyl-prolyl cis-trans isomerase</fullName>
        <ecNumber evidence="6">5.2.1.8</ecNumber>
    </recommendedName>
</protein>
<name>A0A561VJ54_ACTTI</name>
<dbReference type="Proteomes" id="UP000320239">
    <property type="component" value="Unassembled WGS sequence"/>
</dbReference>
<reference evidence="9 10" key="1">
    <citation type="submission" date="2019-06" db="EMBL/GenBank/DDBJ databases">
        <title>Sequencing the genomes of 1000 actinobacteria strains.</title>
        <authorList>
            <person name="Klenk H.-P."/>
        </authorList>
    </citation>
    <scope>NUCLEOTIDE SEQUENCE [LARGE SCALE GENOMIC DNA]</scope>
    <source>
        <strain evidence="9 10">DSM 43866</strain>
    </source>
</reference>
<keyword evidence="3 5" id="KW-0697">Rotamase</keyword>
<evidence type="ECO:0000256" key="2">
    <source>
        <dbReference type="ARBA" id="ARBA00006577"/>
    </source>
</evidence>
<dbReference type="InterPro" id="IPR001179">
    <property type="entry name" value="PPIase_FKBP_dom"/>
</dbReference>
<dbReference type="EMBL" id="VIWY01000006">
    <property type="protein sequence ID" value="TWG11665.1"/>
    <property type="molecule type" value="Genomic_DNA"/>
</dbReference>
<feature type="region of interest" description="Disordered" evidence="7">
    <location>
        <begin position="38"/>
        <end position="94"/>
    </location>
</feature>
<dbReference type="PANTHER" id="PTHR43811:SF19">
    <property type="entry name" value="39 KDA FK506-BINDING NUCLEAR PROTEIN"/>
    <property type="match status" value="1"/>
</dbReference>
<dbReference type="InterPro" id="IPR046357">
    <property type="entry name" value="PPIase_dom_sf"/>
</dbReference>
<gene>
    <name evidence="9" type="ORF">FHX34_106395</name>
</gene>
<dbReference type="Gene3D" id="3.10.50.40">
    <property type="match status" value="1"/>
</dbReference>
<feature type="domain" description="PPIase FKBP-type" evidence="8">
    <location>
        <begin position="114"/>
        <end position="193"/>
    </location>
</feature>
<evidence type="ECO:0000259" key="8">
    <source>
        <dbReference type="PROSITE" id="PS50059"/>
    </source>
</evidence>
<evidence type="ECO:0000256" key="6">
    <source>
        <dbReference type="RuleBase" id="RU003915"/>
    </source>
</evidence>
<keyword evidence="10" id="KW-1185">Reference proteome</keyword>
<proteinExistence type="inferred from homology"/>
<dbReference type="GO" id="GO:0003755">
    <property type="term" value="F:peptidyl-prolyl cis-trans isomerase activity"/>
    <property type="evidence" value="ECO:0007669"/>
    <property type="project" value="UniProtKB-UniRule"/>
</dbReference>
<evidence type="ECO:0000256" key="3">
    <source>
        <dbReference type="ARBA" id="ARBA00023110"/>
    </source>
</evidence>
<evidence type="ECO:0000313" key="10">
    <source>
        <dbReference type="Proteomes" id="UP000320239"/>
    </source>
</evidence>
<comment type="catalytic activity">
    <reaction evidence="1 5 6">
        <text>[protein]-peptidylproline (omega=180) = [protein]-peptidylproline (omega=0)</text>
        <dbReference type="Rhea" id="RHEA:16237"/>
        <dbReference type="Rhea" id="RHEA-COMP:10747"/>
        <dbReference type="Rhea" id="RHEA-COMP:10748"/>
        <dbReference type="ChEBI" id="CHEBI:83833"/>
        <dbReference type="ChEBI" id="CHEBI:83834"/>
        <dbReference type="EC" id="5.2.1.8"/>
    </reaction>
</comment>
<accession>A0A561VJ54</accession>
<evidence type="ECO:0000256" key="7">
    <source>
        <dbReference type="SAM" id="MobiDB-lite"/>
    </source>
</evidence>
<keyword evidence="4 5" id="KW-0413">Isomerase</keyword>
<dbReference type="RefSeq" id="WP_122977990.1">
    <property type="nucleotide sequence ID" value="NZ_BOMX01000128.1"/>
</dbReference>